<dbReference type="AlphaFoldDB" id="A0A0C4F9Y5"/>
<gene>
    <name evidence="2" type="ORF">PTTG_10020</name>
</gene>
<name>A0A0C4F9Y5_PUCT1</name>
<protein>
    <submittedName>
        <fullName evidence="2 3">Uncharacterized protein</fullName>
    </submittedName>
</protein>
<evidence type="ECO:0000313" key="4">
    <source>
        <dbReference type="Proteomes" id="UP000005240"/>
    </source>
</evidence>
<reference evidence="3" key="4">
    <citation type="submission" date="2025-05" db="UniProtKB">
        <authorList>
            <consortium name="EnsemblFungi"/>
        </authorList>
    </citation>
    <scope>IDENTIFICATION</scope>
    <source>
        <strain evidence="3">isolate 1-1 / race 1 (BBBD)</strain>
    </source>
</reference>
<evidence type="ECO:0000313" key="2">
    <source>
        <dbReference type="EMBL" id="OAV95285.1"/>
    </source>
</evidence>
<dbReference type="EnsemblFungi" id="PTTG_10020-t43_1">
    <property type="protein sequence ID" value="PTTG_10020-t43_1-p1"/>
    <property type="gene ID" value="PTTG_10020"/>
</dbReference>
<evidence type="ECO:0000256" key="1">
    <source>
        <dbReference type="SAM" id="MobiDB-lite"/>
    </source>
</evidence>
<evidence type="ECO:0000313" key="3">
    <source>
        <dbReference type="EnsemblFungi" id="PTTG_10020-t43_1-p1"/>
    </source>
</evidence>
<organism evidence="2">
    <name type="scientific">Puccinia triticina (isolate 1-1 / race 1 (BBBD))</name>
    <name type="common">Brown leaf rust fungus</name>
    <dbReference type="NCBI Taxonomy" id="630390"/>
    <lineage>
        <taxon>Eukaryota</taxon>
        <taxon>Fungi</taxon>
        <taxon>Dikarya</taxon>
        <taxon>Basidiomycota</taxon>
        <taxon>Pucciniomycotina</taxon>
        <taxon>Pucciniomycetes</taxon>
        <taxon>Pucciniales</taxon>
        <taxon>Pucciniaceae</taxon>
        <taxon>Puccinia</taxon>
    </lineage>
</organism>
<dbReference type="VEuPathDB" id="FungiDB:PTTG_10020"/>
<reference evidence="2" key="1">
    <citation type="submission" date="2009-11" db="EMBL/GenBank/DDBJ databases">
        <authorList>
            <consortium name="The Broad Institute Genome Sequencing Platform"/>
            <person name="Ward D."/>
            <person name="Feldgarden M."/>
            <person name="Earl A."/>
            <person name="Young S.K."/>
            <person name="Zeng Q."/>
            <person name="Koehrsen M."/>
            <person name="Alvarado L."/>
            <person name="Berlin A."/>
            <person name="Bochicchio J."/>
            <person name="Borenstein D."/>
            <person name="Chapman S.B."/>
            <person name="Chen Z."/>
            <person name="Engels R."/>
            <person name="Freedman E."/>
            <person name="Gellesch M."/>
            <person name="Goldberg J."/>
            <person name="Griggs A."/>
            <person name="Gujja S."/>
            <person name="Heilman E."/>
            <person name="Heiman D."/>
            <person name="Hepburn T."/>
            <person name="Howarth C."/>
            <person name="Jen D."/>
            <person name="Larson L."/>
            <person name="Lewis B."/>
            <person name="Mehta T."/>
            <person name="Park D."/>
            <person name="Pearson M."/>
            <person name="Roberts A."/>
            <person name="Saif S."/>
            <person name="Shea T."/>
            <person name="Shenoy N."/>
            <person name="Sisk P."/>
            <person name="Stolte C."/>
            <person name="Sykes S."/>
            <person name="Thomson T."/>
            <person name="Walk T."/>
            <person name="White J."/>
            <person name="Yandava C."/>
            <person name="Izard J."/>
            <person name="Baranova O.V."/>
            <person name="Blanton J.M."/>
            <person name="Tanner A.C."/>
            <person name="Dewhirst F.E."/>
            <person name="Haas B."/>
            <person name="Nusbaum C."/>
            <person name="Birren B."/>
        </authorList>
    </citation>
    <scope>NUCLEOTIDE SEQUENCE [LARGE SCALE GENOMIC DNA]</scope>
    <source>
        <strain evidence="2">1-1 BBBD Race 1</strain>
    </source>
</reference>
<dbReference type="EMBL" id="ADAS02000030">
    <property type="protein sequence ID" value="OAV95285.1"/>
    <property type="molecule type" value="Genomic_DNA"/>
</dbReference>
<feature type="compositionally biased region" description="Polar residues" evidence="1">
    <location>
        <begin position="16"/>
        <end position="38"/>
    </location>
</feature>
<dbReference type="Proteomes" id="UP000005240">
    <property type="component" value="Unassembled WGS sequence"/>
</dbReference>
<reference evidence="2" key="2">
    <citation type="submission" date="2016-05" db="EMBL/GenBank/DDBJ databases">
        <title>Comparative analysis highlights variable genome content of wheat rusts and divergence of the mating loci.</title>
        <authorList>
            <person name="Cuomo C.A."/>
            <person name="Bakkeren G."/>
            <person name="Szabo L."/>
            <person name="Khalil H."/>
            <person name="Joly D."/>
            <person name="Goldberg J."/>
            <person name="Young S."/>
            <person name="Zeng Q."/>
            <person name="Fellers J."/>
        </authorList>
    </citation>
    <scope>NUCLEOTIDE SEQUENCE [LARGE SCALE GENOMIC DNA]</scope>
    <source>
        <strain evidence="2">1-1 BBBD Race 1</strain>
    </source>
</reference>
<accession>A0A0C4F9Y5</accession>
<sequence>MEADNPKLSSPVPLIHSTNCDENMDQVNNQNGQVDTTLPSNSNQPSQQPSALTAS</sequence>
<feature type="region of interest" description="Disordered" evidence="1">
    <location>
        <begin position="1"/>
        <end position="55"/>
    </location>
</feature>
<reference evidence="3 4" key="3">
    <citation type="journal article" date="2017" name="G3 (Bethesda)">
        <title>Comparative analysis highlights variable genome content of wheat rusts and divergence of the mating loci.</title>
        <authorList>
            <person name="Cuomo C.A."/>
            <person name="Bakkeren G."/>
            <person name="Khalil H.B."/>
            <person name="Panwar V."/>
            <person name="Joly D."/>
            <person name="Linning R."/>
            <person name="Sakthikumar S."/>
            <person name="Song X."/>
            <person name="Adiconis X."/>
            <person name="Fan L."/>
            <person name="Goldberg J.M."/>
            <person name="Levin J.Z."/>
            <person name="Young S."/>
            <person name="Zeng Q."/>
            <person name="Anikster Y."/>
            <person name="Bruce M."/>
            <person name="Wang M."/>
            <person name="Yin C."/>
            <person name="McCallum B."/>
            <person name="Szabo L.J."/>
            <person name="Hulbert S."/>
            <person name="Chen X."/>
            <person name="Fellers J.P."/>
        </authorList>
    </citation>
    <scope>NUCLEOTIDE SEQUENCE</scope>
    <source>
        <strain evidence="3">isolate 1-1 / race 1 (BBBD)</strain>
        <strain evidence="4">Isolate 1-1 / race 1 (BBBD)</strain>
    </source>
</reference>
<proteinExistence type="predicted"/>
<keyword evidence="4" id="KW-1185">Reference proteome</keyword>
<feature type="compositionally biased region" description="Low complexity" evidence="1">
    <location>
        <begin position="39"/>
        <end position="55"/>
    </location>
</feature>